<feature type="compositionally biased region" description="Acidic residues" evidence="3">
    <location>
        <begin position="409"/>
        <end position="418"/>
    </location>
</feature>
<dbReference type="SMART" id="SM00360">
    <property type="entry name" value="RRM"/>
    <property type="match status" value="4"/>
</dbReference>
<proteinExistence type="predicted"/>
<feature type="region of interest" description="Disordered" evidence="3">
    <location>
        <begin position="78"/>
        <end position="116"/>
    </location>
</feature>
<protein>
    <submittedName>
        <fullName evidence="6">Multiple RNA-binding domain-containing protein 1</fullName>
    </submittedName>
</protein>
<feature type="domain" description="RRM" evidence="4">
    <location>
        <begin position="129"/>
        <end position="206"/>
    </location>
</feature>
<feature type="domain" description="RRM" evidence="4">
    <location>
        <begin position="3"/>
        <end position="80"/>
    </location>
</feature>
<name>A0A7E4VKQ6_PANRE</name>
<dbReference type="SUPFAM" id="SSF54928">
    <property type="entry name" value="RNA-binding domain, RBD"/>
    <property type="match status" value="3"/>
</dbReference>
<dbReference type="InterPro" id="IPR035979">
    <property type="entry name" value="RBD_domain_sf"/>
</dbReference>
<dbReference type="Proteomes" id="UP000492821">
    <property type="component" value="Unassembled WGS sequence"/>
</dbReference>
<dbReference type="AlphaFoldDB" id="A0A7E4VKQ6"/>
<dbReference type="PANTHER" id="PTHR10352">
    <property type="entry name" value="EUKARYOTIC TRANSLATION INITIATION FACTOR 3 SUBUNIT G"/>
    <property type="match status" value="1"/>
</dbReference>
<evidence type="ECO:0000256" key="2">
    <source>
        <dbReference type="PROSITE-ProRule" id="PRU00176"/>
    </source>
</evidence>
<reference evidence="6" key="2">
    <citation type="submission" date="2020-10" db="UniProtKB">
        <authorList>
            <consortium name="WormBaseParasite"/>
        </authorList>
    </citation>
    <scope>IDENTIFICATION</scope>
</reference>
<feature type="region of interest" description="Disordered" evidence="3">
    <location>
        <begin position="403"/>
        <end position="428"/>
    </location>
</feature>
<keyword evidence="1 2" id="KW-0694">RNA-binding</keyword>
<dbReference type="PROSITE" id="PS50102">
    <property type="entry name" value="RRM"/>
    <property type="match status" value="4"/>
</dbReference>
<dbReference type="WBParaSite" id="Pan_g21693.t1">
    <property type="protein sequence ID" value="Pan_g21693.t1"/>
    <property type="gene ID" value="Pan_g21693"/>
</dbReference>
<dbReference type="Gene3D" id="3.30.70.330">
    <property type="match status" value="4"/>
</dbReference>
<evidence type="ECO:0000313" key="6">
    <source>
        <dbReference type="WBParaSite" id="Pan_g21693.t1"/>
    </source>
</evidence>
<reference evidence="5" key="1">
    <citation type="journal article" date="2013" name="Genetics">
        <title>The draft genome and transcriptome of Panagrellus redivivus are shaped by the harsh demands of a free-living lifestyle.</title>
        <authorList>
            <person name="Srinivasan J."/>
            <person name="Dillman A.R."/>
            <person name="Macchietto M.G."/>
            <person name="Heikkinen L."/>
            <person name="Lakso M."/>
            <person name="Fracchia K.M."/>
            <person name="Antoshechkin I."/>
            <person name="Mortazavi A."/>
            <person name="Wong G."/>
            <person name="Sternberg P.W."/>
        </authorList>
    </citation>
    <scope>NUCLEOTIDE SEQUENCE [LARGE SCALE GENOMIC DNA]</scope>
    <source>
        <strain evidence="5">MT8872</strain>
    </source>
</reference>
<evidence type="ECO:0000256" key="1">
    <source>
        <dbReference type="ARBA" id="ARBA00022884"/>
    </source>
</evidence>
<feature type="domain" description="RRM" evidence="4">
    <location>
        <begin position="529"/>
        <end position="606"/>
    </location>
</feature>
<dbReference type="GO" id="GO:0003723">
    <property type="term" value="F:RNA binding"/>
    <property type="evidence" value="ECO:0007669"/>
    <property type="project" value="UniProtKB-UniRule"/>
</dbReference>
<keyword evidence="5" id="KW-1185">Reference proteome</keyword>
<dbReference type="CDD" id="cd00590">
    <property type="entry name" value="RRM_SF"/>
    <property type="match status" value="1"/>
</dbReference>
<dbReference type="Pfam" id="PF13893">
    <property type="entry name" value="RRM_5"/>
    <property type="match status" value="1"/>
</dbReference>
<organism evidence="5 6">
    <name type="scientific">Panagrellus redivivus</name>
    <name type="common">Microworm</name>
    <dbReference type="NCBI Taxonomy" id="6233"/>
    <lineage>
        <taxon>Eukaryota</taxon>
        <taxon>Metazoa</taxon>
        <taxon>Ecdysozoa</taxon>
        <taxon>Nematoda</taxon>
        <taxon>Chromadorea</taxon>
        <taxon>Rhabditida</taxon>
        <taxon>Tylenchina</taxon>
        <taxon>Panagrolaimomorpha</taxon>
        <taxon>Panagrolaimoidea</taxon>
        <taxon>Panagrolaimidae</taxon>
        <taxon>Panagrellus</taxon>
    </lineage>
</organism>
<evidence type="ECO:0000259" key="4">
    <source>
        <dbReference type="PROSITE" id="PS50102"/>
    </source>
</evidence>
<accession>A0A7E4VKQ6</accession>
<dbReference type="Pfam" id="PF00076">
    <property type="entry name" value="RRM_1"/>
    <property type="match status" value="3"/>
</dbReference>
<evidence type="ECO:0000313" key="5">
    <source>
        <dbReference type="Proteomes" id="UP000492821"/>
    </source>
</evidence>
<feature type="domain" description="RRM" evidence="4">
    <location>
        <begin position="308"/>
        <end position="381"/>
    </location>
</feature>
<sequence length="637" mass="70665">MSSRICLTGLPQRLYNENKLREIFGKHGTITDVSLPGLASGKPGPAFVGFKTPDSAANAVKKENKTYVGSARLNVSLARGIDNNRKRQTPAEPERASKKSKFPPNPEPAEDDIDESAKEKAIAEISKNGRVSIVNLPSCFTEDDLRQLVGEVETKELRCLQDMKTGGCRGTAYVTFANPKKAVRFFKQNNQTLLMGRYIKLYSCDDRHELHPAPEPKRIVPYEAKASVDHGPQSWNTLFLGADVVAETFSAKLDIKKRDLLSGDNKLSPIVALALAEMRMLNEMRTFLTSNGVNLTSFADLHQPRSRKIIIAKNLEAGFTTTDVTNLFGQFGKVKRVLFNEEIGFTAIVEMMNESGAQAAFTKLNGASVRRRPIKLEMAPVSLFDAPIDRELANTELIRRLTKMTVDPEKEDDDDEAEEKPSEPTEAAPLDLSKLLSSTILVELDKELATDVKVSDMFDFSKLRGGKVVGNGFLQCHDPPMAFILFDSPETAEKALKLQKTGTAKSQAFISFSIATTEKVLNGERTAQKTLVVRNLPFDIKESELKPIMEAVGEIKEIRLPESLTGGKRGFGFVEFINPGDVQRALEMLEGVHFAGRRLVLEISRVRETVKIGRVTEKRKNRVKKHELSAAISARKF</sequence>
<dbReference type="InterPro" id="IPR012677">
    <property type="entry name" value="Nucleotide-bd_a/b_plait_sf"/>
</dbReference>
<dbReference type="InterPro" id="IPR000504">
    <property type="entry name" value="RRM_dom"/>
</dbReference>
<evidence type="ECO:0000256" key="3">
    <source>
        <dbReference type="SAM" id="MobiDB-lite"/>
    </source>
</evidence>